<gene>
    <name evidence="1" type="ORF">RF55_7480</name>
</gene>
<dbReference type="Proteomes" id="UP000036403">
    <property type="component" value="Unassembled WGS sequence"/>
</dbReference>
<evidence type="ECO:0000313" key="2">
    <source>
        <dbReference type="Proteomes" id="UP000036403"/>
    </source>
</evidence>
<name>A0A0J7KQ94_LASNI</name>
<sequence length="106" mass="11886">MTGIRTLKQRRARYKGNVTRISTFLDSDEPKTANEDQVRLAKLAELWDKFEAVQNDLVEAKPNADEAELAALKAENEAEGQIFETGYYRATAKLQEIIAEAAQEVA</sequence>
<evidence type="ECO:0000313" key="1">
    <source>
        <dbReference type="EMBL" id="KMQ92518.1"/>
    </source>
</evidence>
<accession>A0A0J7KQ94</accession>
<comment type="caution">
    <text evidence="1">The sequence shown here is derived from an EMBL/GenBank/DDBJ whole genome shotgun (WGS) entry which is preliminary data.</text>
</comment>
<keyword evidence="2" id="KW-1185">Reference proteome</keyword>
<protein>
    <submittedName>
        <fullName evidence="1">Uncharacterized protein</fullName>
    </submittedName>
</protein>
<dbReference type="PaxDb" id="67767-A0A0J7KQ94"/>
<reference evidence="1 2" key="1">
    <citation type="submission" date="2015-04" db="EMBL/GenBank/DDBJ databases">
        <title>Lasius niger genome sequencing.</title>
        <authorList>
            <person name="Konorov E.A."/>
            <person name="Nikitin M.A."/>
            <person name="Kirill M.V."/>
            <person name="Chang P."/>
        </authorList>
    </citation>
    <scope>NUCLEOTIDE SEQUENCE [LARGE SCALE GENOMIC DNA]</scope>
    <source>
        <tissue evidence="1">Whole</tissue>
    </source>
</reference>
<organism evidence="1 2">
    <name type="scientific">Lasius niger</name>
    <name type="common">Black garden ant</name>
    <dbReference type="NCBI Taxonomy" id="67767"/>
    <lineage>
        <taxon>Eukaryota</taxon>
        <taxon>Metazoa</taxon>
        <taxon>Ecdysozoa</taxon>
        <taxon>Arthropoda</taxon>
        <taxon>Hexapoda</taxon>
        <taxon>Insecta</taxon>
        <taxon>Pterygota</taxon>
        <taxon>Neoptera</taxon>
        <taxon>Endopterygota</taxon>
        <taxon>Hymenoptera</taxon>
        <taxon>Apocrita</taxon>
        <taxon>Aculeata</taxon>
        <taxon>Formicoidea</taxon>
        <taxon>Formicidae</taxon>
        <taxon>Formicinae</taxon>
        <taxon>Lasius</taxon>
        <taxon>Lasius</taxon>
    </lineage>
</organism>
<dbReference type="AlphaFoldDB" id="A0A0J7KQ94"/>
<dbReference type="EMBL" id="LBMM01004356">
    <property type="protein sequence ID" value="KMQ92518.1"/>
    <property type="molecule type" value="Genomic_DNA"/>
</dbReference>
<proteinExistence type="predicted"/>